<dbReference type="EMBL" id="QJUI01000025">
    <property type="protein sequence ID" value="TBU72431.1"/>
    <property type="molecule type" value="Genomic_DNA"/>
</dbReference>
<evidence type="ECO:0000313" key="2">
    <source>
        <dbReference type="Proteomes" id="UP000292302"/>
    </source>
</evidence>
<name>A0A4Q9QG70_9GAMM</name>
<comment type="caution">
    <text evidence="1">The sequence shown here is derived from an EMBL/GenBank/DDBJ whole genome shotgun (WGS) entry which is preliminary data.</text>
</comment>
<dbReference type="AlphaFoldDB" id="A0A4Q9QG70"/>
<organism evidence="1 2">
    <name type="scientific">Phytopseudomonas daroniae</name>
    <dbReference type="NCBI Taxonomy" id="2487519"/>
    <lineage>
        <taxon>Bacteria</taxon>
        <taxon>Pseudomonadati</taxon>
        <taxon>Pseudomonadota</taxon>
        <taxon>Gammaproteobacteria</taxon>
        <taxon>Pseudomonadales</taxon>
        <taxon>Pseudomonadaceae</taxon>
        <taxon>Phytopseudomonas</taxon>
    </lineage>
</organism>
<gene>
    <name evidence="1" type="ORF">DNK06_22140</name>
</gene>
<evidence type="ECO:0000313" key="1">
    <source>
        <dbReference type="EMBL" id="TBU72431.1"/>
    </source>
</evidence>
<feature type="non-terminal residue" evidence="1">
    <location>
        <position position="350"/>
    </location>
</feature>
<dbReference type="Proteomes" id="UP000292302">
    <property type="component" value="Unassembled WGS sequence"/>
</dbReference>
<accession>A0A4Q9QG70</accession>
<sequence length="350" mass="36893">MQSHSEVDMNTSATVVALTGQAWAQSANGERRELHAGDRLQGDEILITAPGVQVDLDFGDNRVLSLVGEQDVTLDESVAEVRAAQPVQPLEQSRVQTQATAGQGEIGAEPVAEGHGFVQLVRIGEIIEADGVTPLTLARIREVLRPLGMSLPDHEFGNDEWREHRGGDHDESGPASRAPGLTIELQGAGSDGVYNEAEIGPDGTVTAVVSLDDKVREGDRLVIKDGDGNVLLDRPVTAVDLRDGVPVEVPVVPGQSEVRVEAIITTPQGFSGSSRDDKPVDNDVPGVTVELQGAGPDGVYNEVEIGPDGSVPALVTLDDKVKVGDTLLVTDKDGNTLLERPVTQGDLDNG</sequence>
<keyword evidence="2" id="KW-1185">Reference proteome</keyword>
<reference evidence="1 2" key="1">
    <citation type="submission" date="2018-06" db="EMBL/GenBank/DDBJ databases">
        <title>Three novel Pseudomonas species isolated from symptomatic oak.</title>
        <authorList>
            <person name="Bueno-Gonzalez V."/>
            <person name="Brady C."/>
        </authorList>
    </citation>
    <scope>NUCLEOTIDE SEQUENCE [LARGE SCALE GENOMIC DNA]</scope>
    <source>
        <strain evidence="1 2">P9A</strain>
    </source>
</reference>
<evidence type="ECO:0008006" key="3">
    <source>
        <dbReference type="Google" id="ProtNLM"/>
    </source>
</evidence>
<protein>
    <recommendedName>
        <fullName evidence="3">Retention module-containing protein</fullName>
    </recommendedName>
</protein>
<proteinExistence type="predicted"/>